<feature type="transmembrane region" description="Helical" evidence="2">
    <location>
        <begin position="37"/>
        <end position="60"/>
    </location>
</feature>
<keyword evidence="2" id="KW-1133">Transmembrane helix</keyword>
<evidence type="ECO:0000313" key="5">
    <source>
        <dbReference type="Proteomes" id="UP001596513"/>
    </source>
</evidence>
<dbReference type="GO" id="GO:0004673">
    <property type="term" value="F:protein histidine kinase activity"/>
    <property type="evidence" value="ECO:0007669"/>
    <property type="project" value="UniProtKB-EC"/>
</dbReference>
<feature type="transmembrane region" description="Helical" evidence="2">
    <location>
        <begin position="12"/>
        <end position="31"/>
    </location>
</feature>
<keyword evidence="5" id="KW-1185">Reference proteome</keyword>
<keyword evidence="2" id="KW-0472">Membrane</keyword>
<accession>A0ABW2U5F6</accession>
<dbReference type="PANTHER" id="PTHR34220:SF7">
    <property type="entry name" value="SENSOR HISTIDINE KINASE YPDA"/>
    <property type="match status" value="1"/>
</dbReference>
<dbReference type="Proteomes" id="UP001596513">
    <property type="component" value="Unassembled WGS sequence"/>
</dbReference>
<evidence type="ECO:0000256" key="2">
    <source>
        <dbReference type="SAM" id="Phobius"/>
    </source>
</evidence>
<feature type="transmembrane region" description="Helical" evidence="2">
    <location>
        <begin position="124"/>
        <end position="143"/>
    </location>
</feature>
<comment type="caution">
    <text evidence="4">The sequence shown here is derived from an EMBL/GenBank/DDBJ whole genome shotgun (WGS) entry which is preliminary data.</text>
</comment>
<dbReference type="PANTHER" id="PTHR34220">
    <property type="entry name" value="SENSOR HISTIDINE KINASE YPDA"/>
    <property type="match status" value="1"/>
</dbReference>
<dbReference type="Pfam" id="PF06580">
    <property type="entry name" value="His_kinase"/>
    <property type="match status" value="1"/>
</dbReference>
<keyword evidence="2" id="KW-0812">Transmembrane</keyword>
<proteinExistence type="predicted"/>
<name>A0ABW2U5F6_9BACT</name>
<evidence type="ECO:0000259" key="3">
    <source>
        <dbReference type="Pfam" id="PF06580"/>
    </source>
</evidence>
<sequence length="375" mass="40871">MAPAPGGPARAVLGGGFGGFMLMFLPGHLIAGTPWPWPFYFTALLPTFLLATYSLIYGLLPRVLGAPQRPLPLLLLLLAGWVVAGAVLNNLMEPFYEFVLAPRLFHKMPDRAFHWEEVARELRLGFFPMLLIAGLAGAIKVVGGWHEQQRLRQHLRRQQLQVEPAAAESPAPAPFLFQALRTLRTLTAQKSPDSPAAVLHLSALLRYLLYESQQDAVPLADEVQMLHHYVALERLRLGPGVDVSLSCSGALGAHAIAPLLLLPFVENAFRHGTGPQLECSWVSIDLVASENYIIFKIINGLEGGATERRDGPGLTGARQRLRRLYPDRHEPGPRVCGGHLFGGSAPARGFAGAPAPAERIEPPVNAGRRHFTPNP</sequence>
<dbReference type="EMBL" id="JBHTEK010000001">
    <property type="protein sequence ID" value="MFC7667664.1"/>
    <property type="molecule type" value="Genomic_DNA"/>
</dbReference>
<evidence type="ECO:0000313" key="4">
    <source>
        <dbReference type="EMBL" id="MFC7667664.1"/>
    </source>
</evidence>
<keyword evidence="4" id="KW-0418">Kinase</keyword>
<protein>
    <submittedName>
        <fullName evidence="4">Sensor histidine kinase</fullName>
        <ecNumber evidence="4">2.7.13.3</ecNumber>
    </submittedName>
</protein>
<feature type="domain" description="Signal transduction histidine kinase internal region" evidence="3">
    <location>
        <begin position="175"/>
        <end position="238"/>
    </location>
</feature>
<reference evidence="5" key="1">
    <citation type="journal article" date="2019" name="Int. J. Syst. Evol. Microbiol.">
        <title>The Global Catalogue of Microorganisms (GCM) 10K type strain sequencing project: providing services to taxonomists for standard genome sequencing and annotation.</title>
        <authorList>
            <consortium name="The Broad Institute Genomics Platform"/>
            <consortium name="The Broad Institute Genome Sequencing Center for Infectious Disease"/>
            <person name="Wu L."/>
            <person name="Ma J."/>
        </authorList>
    </citation>
    <scope>NUCLEOTIDE SEQUENCE [LARGE SCALE GENOMIC DNA]</scope>
    <source>
        <strain evidence="5">JCM 19635</strain>
    </source>
</reference>
<dbReference type="InterPro" id="IPR050640">
    <property type="entry name" value="Bact_2-comp_sensor_kinase"/>
</dbReference>
<evidence type="ECO:0000256" key="1">
    <source>
        <dbReference type="SAM" id="MobiDB-lite"/>
    </source>
</evidence>
<feature type="region of interest" description="Disordered" evidence="1">
    <location>
        <begin position="350"/>
        <end position="375"/>
    </location>
</feature>
<dbReference type="EC" id="2.7.13.3" evidence="4"/>
<dbReference type="RefSeq" id="WP_380202375.1">
    <property type="nucleotide sequence ID" value="NZ_JBHTEK010000001.1"/>
</dbReference>
<keyword evidence="4" id="KW-0808">Transferase</keyword>
<gene>
    <name evidence="4" type="ORF">ACFQT0_09895</name>
</gene>
<dbReference type="InterPro" id="IPR010559">
    <property type="entry name" value="Sig_transdc_His_kin_internal"/>
</dbReference>
<organism evidence="4 5">
    <name type="scientific">Hymenobacter humi</name>
    <dbReference type="NCBI Taxonomy" id="1411620"/>
    <lineage>
        <taxon>Bacteria</taxon>
        <taxon>Pseudomonadati</taxon>
        <taxon>Bacteroidota</taxon>
        <taxon>Cytophagia</taxon>
        <taxon>Cytophagales</taxon>
        <taxon>Hymenobacteraceae</taxon>
        <taxon>Hymenobacter</taxon>
    </lineage>
</organism>
<feature type="transmembrane region" description="Helical" evidence="2">
    <location>
        <begin position="72"/>
        <end position="92"/>
    </location>
</feature>